<proteinExistence type="predicted"/>
<dbReference type="Proteomes" id="UP001140087">
    <property type="component" value="Unassembled WGS sequence"/>
</dbReference>
<protein>
    <submittedName>
        <fullName evidence="1">Uncharacterized protein</fullName>
    </submittedName>
</protein>
<dbReference type="EMBL" id="JANBUN010001640">
    <property type="protein sequence ID" value="KAJ2797276.1"/>
    <property type="molecule type" value="Genomic_DNA"/>
</dbReference>
<evidence type="ECO:0000313" key="2">
    <source>
        <dbReference type="Proteomes" id="UP001140087"/>
    </source>
</evidence>
<sequence>MTRLCHADVNQRPISYADQPAVVERDEAEFMQLKAPIILYMLDKRMMKGGMSLGLSRVVPKILVSAMSGDLGAANAVGTAWFLKMCRRVSGVDLQVFADQWILGTGCPVFHFSYAFNRKKLVVEIMMHQESTNSKATAPWARPQLFRGQMTARIREADGTPYEHVLDIQETSRKFEVQFNTKYKRIRRSTKRFHMRQMAAAAEELNVNTEVLGIEDDDETYSNIALFGAENEQEKRDWRVVEWGEDDEESLASATFEWIRMDSDMEWACIVHFEQPDFMWAAQLQKDRDVAAQLEAVYALQFLPSSAASTTLMRTVMDGRVFYRVRVDAALALERFATEALDWIGLHHLIKIYKRRFCLPPLGADGPAADQGDGEDIAARRLPRPNNFANIGEYFTQKAILAALSNIRDGRGEAPVAARRLMVGALRYNDNSENVYSDCYFLASLVQSLTNGVIASDRFARTYAVAAAPAADDAVLGEIERLRKLDMLVPSYHNAVTRSCLEALLRLSLVQPQECLFNTALFFSMATPDAYVDVREAAVGGLALHWGLGGAAFSRFFAMLASDAAAPRLAATTSRFVAELLMIRAMVYGQQHNSLLWQQQEGKEATEHIDTDARLVGGLESFIDSVSDSPELQTIVAAAAHDSALAQPARALLGTVHMLVYQVADCSVPPPAPKTNRLKIKLGGRRKPAAKAAPQPPRSAGVRPAARSNASSDSEDTPLALAMSSGGFGDDDPFGAGVVPGEYPDRDSLLVDVVGDGRYSPGYGLPPIAGTRPPPISGPDFRLNSPAYAAPLPPPAAGGGSGGAGDAQPPVKVKLKLKMGKAAQSSTVAPPPARTRSPSFSSQSPHYSTLPRISSPLATSPAYMAPEAAAAGGWSPV</sequence>
<gene>
    <name evidence="1" type="ORF">H4R21_004382</name>
</gene>
<reference evidence="1" key="1">
    <citation type="submission" date="2022-07" db="EMBL/GenBank/DDBJ databases">
        <title>Phylogenomic reconstructions and comparative analyses of Kickxellomycotina fungi.</title>
        <authorList>
            <person name="Reynolds N.K."/>
            <person name="Stajich J.E."/>
            <person name="Barry K."/>
            <person name="Grigoriev I.V."/>
            <person name="Crous P."/>
            <person name="Smith M.E."/>
        </authorList>
    </citation>
    <scope>NUCLEOTIDE SEQUENCE</scope>
    <source>
        <strain evidence="1">BCRC 34780</strain>
    </source>
</reference>
<accession>A0ACC1KYU4</accession>
<organism evidence="1 2">
    <name type="scientific">Coemansia helicoidea</name>
    <dbReference type="NCBI Taxonomy" id="1286919"/>
    <lineage>
        <taxon>Eukaryota</taxon>
        <taxon>Fungi</taxon>
        <taxon>Fungi incertae sedis</taxon>
        <taxon>Zoopagomycota</taxon>
        <taxon>Kickxellomycotina</taxon>
        <taxon>Kickxellomycetes</taxon>
        <taxon>Kickxellales</taxon>
        <taxon>Kickxellaceae</taxon>
        <taxon>Coemansia</taxon>
    </lineage>
</organism>
<feature type="non-terminal residue" evidence="1">
    <location>
        <position position="877"/>
    </location>
</feature>
<name>A0ACC1KYU4_9FUNG</name>
<keyword evidence="2" id="KW-1185">Reference proteome</keyword>
<evidence type="ECO:0000313" key="1">
    <source>
        <dbReference type="EMBL" id="KAJ2797276.1"/>
    </source>
</evidence>
<comment type="caution">
    <text evidence="1">The sequence shown here is derived from an EMBL/GenBank/DDBJ whole genome shotgun (WGS) entry which is preliminary data.</text>
</comment>